<keyword evidence="3" id="KW-1185">Reference proteome</keyword>
<protein>
    <submittedName>
        <fullName evidence="2">Uncharacterized protein</fullName>
    </submittedName>
</protein>
<sequence>MHSSSSSSTLSPRTGTRVSLLITSYKTQFPPVPLHFSYYYCNNYNYFLSGKLVGASIGVSNHSCAQCASMGRNVTAVTSSASPALDVETDEFAEDNGFFDDFSADGSSKLSKRKRSRQSYEQNQQVLEATVVEDEVSRKERVEGARRKIAAAVLARASPREVKQAVMKMKKKKKDRESTEVLPKEGRHKHVEGRKKSRSKK</sequence>
<gene>
    <name evidence="2" type="ORF">TEOVI_000331500</name>
</gene>
<reference evidence="2" key="1">
    <citation type="submission" date="2016-09" db="EMBL/GenBank/DDBJ databases">
        <authorList>
            <person name="Hebert L."/>
            <person name="Moumen B."/>
        </authorList>
    </citation>
    <scope>NUCLEOTIDE SEQUENCE [LARGE SCALE GENOMIC DNA]</scope>
    <source>
        <strain evidence="2">OVI</strain>
    </source>
</reference>
<proteinExistence type="predicted"/>
<dbReference type="AlphaFoldDB" id="A0A1G4IHJ9"/>
<feature type="compositionally biased region" description="Basic and acidic residues" evidence="1">
    <location>
        <begin position="175"/>
        <end position="185"/>
    </location>
</feature>
<evidence type="ECO:0000256" key="1">
    <source>
        <dbReference type="SAM" id="MobiDB-lite"/>
    </source>
</evidence>
<feature type="region of interest" description="Disordered" evidence="1">
    <location>
        <begin position="156"/>
        <end position="201"/>
    </location>
</feature>
<name>A0A1G4IHJ9_TRYEQ</name>
<accession>A0A1G4IHJ9</accession>
<dbReference type="Proteomes" id="UP000195570">
    <property type="component" value="Unassembled WGS sequence"/>
</dbReference>
<dbReference type="VEuPathDB" id="TriTrypDB:TEOVI_000331500"/>
<dbReference type="EMBL" id="CZPT02001716">
    <property type="protein sequence ID" value="SCU71734.1"/>
    <property type="molecule type" value="Genomic_DNA"/>
</dbReference>
<comment type="caution">
    <text evidence="2">The sequence shown here is derived from an EMBL/GenBank/DDBJ whole genome shotgun (WGS) entry which is preliminary data.</text>
</comment>
<feature type="compositionally biased region" description="Basic residues" evidence="1">
    <location>
        <begin position="186"/>
        <end position="201"/>
    </location>
</feature>
<evidence type="ECO:0000313" key="2">
    <source>
        <dbReference type="EMBL" id="SCU71734.1"/>
    </source>
</evidence>
<dbReference type="RefSeq" id="XP_067082338.1">
    <property type="nucleotide sequence ID" value="XM_067226237.1"/>
</dbReference>
<dbReference type="GeneID" id="92377255"/>
<evidence type="ECO:0000313" key="3">
    <source>
        <dbReference type="Proteomes" id="UP000195570"/>
    </source>
</evidence>
<organism evidence="2 3">
    <name type="scientific">Trypanosoma equiperdum</name>
    <dbReference type="NCBI Taxonomy" id="5694"/>
    <lineage>
        <taxon>Eukaryota</taxon>
        <taxon>Discoba</taxon>
        <taxon>Euglenozoa</taxon>
        <taxon>Kinetoplastea</taxon>
        <taxon>Metakinetoplastina</taxon>
        <taxon>Trypanosomatida</taxon>
        <taxon>Trypanosomatidae</taxon>
        <taxon>Trypanosoma</taxon>
    </lineage>
</organism>